<keyword evidence="3" id="KW-0378">Hydrolase</keyword>
<feature type="domain" description="AB hydrolase-1" evidence="1">
    <location>
        <begin position="14"/>
        <end position="122"/>
    </location>
</feature>
<reference evidence="3 4" key="1">
    <citation type="submission" date="2024-01" db="EMBL/GenBank/DDBJ databases">
        <title>Maribacter spp. originated from different algae showed divergent polysaccharides utilization ability.</title>
        <authorList>
            <person name="Wang H."/>
            <person name="Wu Y."/>
        </authorList>
    </citation>
    <scope>NUCLEOTIDE SEQUENCE [LARGE SCALE GENOMIC DNA]</scope>
    <source>
        <strain evidence="3 4">PR1</strain>
    </source>
</reference>
<comment type="caution">
    <text evidence="3">The sequence shown here is derived from an EMBL/GenBank/DDBJ whole genome shotgun (WGS) entry which is preliminary data.</text>
</comment>
<gene>
    <name evidence="3" type="primary">pcaD</name>
    <name evidence="3" type="ORF">V1I91_11235</name>
</gene>
<evidence type="ECO:0000259" key="1">
    <source>
        <dbReference type="Pfam" id="PF00561"/>
    </source>
</evidence>
<dbReference type="EC" id="3.1.1.24" evidence="3"/>
<feature type="domain" description="Carboxymuconolactone decarboxylase-like" evidence="2">
    <location>
        <begin position="284"/>
        <end position="367"/>
    </location>
</feature>
<dbReference type="InterPro" id="IPR026968">
    <property type="entry name" value="PcaD/CatD"/>
</dbReference>
<accession>A0ABU7IV27</accession>
<dbReference type="Pfam" id="PF00561">
    <property type="entry name" value="Abhydrolase_1"/>
    <property type="match status" value="1"/>
</dbReference>
<dbReference type="GO" id="GO:0047570">
    <property type="term" value="F:3-oxoadipate enol-lactonase activity"/>
    <property type="evidence" value="ECO:0007669"/>
    <property type="project" value="UniProtKB-EC"/>
</dbReference>
<dbReference type="EMBL" id="JAZDDG010000005">
    <property type="protein sequence ID" value="MEE1976646.1"/>
    <property type="molecule type" value="Genomic_DNA"/>
</dbReference>
<dbReference type="PANTHER" id="PTHR33570:SF2">
    <property type="entry name" value="CARBOXYMUCONOLACTONE DECARBOXYLASE-LIKE DOMAIN-CONTAINING PROTEIN"/>
    <property type="match status" value="1"/>
</dbReference>
<protein>
    <submittedName>
        <fullName evidence="3">3-oxoadipate enol-lactonase</fullName>
        <ecNumber evidence="3">3.1.1.24</ecNumber>
    </submittedName>
</protein>
<dbReference type="Gene3D" id="1.20.1290.10">
    <property type="entry name" value="AhpD-like"/>
    <property type="match status" value="1"/>
</dbReference>
<dbReference type="Proteomes" id="UP001356308">
    <property type="component" value="Unassembled WGS sequence"/>
</dbReference>
<dbReference type="PRINTS" id="PR00111">
    <property type="entry name" value="ABHYDROLASE"/>
</dbReference>
<evidence type="ECO:0000313" key="3">
    <source>
        <dbReference type="EMBL" id="MEE1976646.1"/>
    </source>
</evidence>
<dbReference type="InterPro" id="IPR029058">
    <property type="entry name" value="AB_hydrolase_fold"/>
</dbReference>
<sequence length="378" mass="42553">MKTNYKIQGTPNSPVLMFSNSLGADLTMWDDLVPHLLPYFKVLQYDTRGHGQSELTEGPYTIEMLGQDVIDLLDQLKIDKVYFCGLSMGGMIGQYLGIHHPDRLHKLIISNTDAKIGTAEGWKDRIKTINEQGMQAIVDGTMEKWFTKAYHINRPYRVAEMREIFLANSLAGYTACCAALGAADFREDIKNISVETLIITGDEDEVTNVEQAEALQKEIEGAQLKVFHARHLPSTELPAYYAETLIDFIVGEDGFDRGMHVRRTVLGSAHVDRANRNKNEFNTDFQEFISQYAWGEIWTRPGLSKHTRSLITLSMLIPLNKKAEFKMHVRAAFNNGVAVAEIKEVILQSGIYCGLPAANDAMHSAEEVFEELGLEYKE</sequence>
<name>A0ABU7IV27_9FLAO</name>
<dbReference type="InterPro" id="IPR029032">
    <property type="entry name" value="AhpD-like"/>
</dbReference>
<evidence type="ECO:0000313" key="4">
    <source>
        <dbReference type="Proteomes" id="UP001356308"/>
    </source>
</evidence>
<dbReference type="InterPro" id="IPR012788">
    <property type="entry name" value="Decarb_PcaC"/>
</dbReference>
<dbReference type="InterPro" id="IPR052512">
    <property type="entry name" value="4CMD/NDH-1_regulator"/>
</dbReference>
<organism evidence="3 4">
    <name type="scientific">Maribacter cobaltidurans</name>
    <dbReference type="NCBI Taxonomy" id="1178778"/>
    <lineage>
        <taxon>Bacteria</taxon>
        <taxon>Pseudomonadati</taxon>
        <taxon>Bacteroidota</taxon>
        <taxon>Flavobacteriia</taxon>
        <taxon>Flavobacteriales</taxon>
        <taxon>Flavobacteriaceae</taxon>
        <taxon>Maribacter</taxon>
    </lineage>
</organism>
<dbReference type="NCBIfam" id="TIGR02425">
    <property type="entry name" value="decarb_PcaC"/>
    <property type="match status" value="1"/>
</dbReference>
<evidence type="ECO:0000259" key="2">
    <source>
        <dbReference type="Pfam" id="PF02627"/>
    </source>
</evidence>
<dbReference type="NCBIfam" id="TIGR02427">
    <property type="entry name" value="protocat_pcaD"/>
    <property type="match status" value="1"/>
</dbReference>
<dbReference type="PANTHER" id="PTHR33570">
    <property type="entry name" value="4-CARBOXYMUCONOLACTONE DECARBOXYLASE FAMILY PROTEIN"/>
    <property type="match status" value="1"/>
</dbReference>
<dbReference type="Pfam" id="PF02627">
    <property type="entry name" value="CMD"/>
    <property type="match status" value="1"/>
</dbReference>
<dbReference type="SUPFAM" id="SSF53474">
    <property type="entry name" value="alpha/beta-Hydrolases"/>
    <property type="match status" value="1"/>
</dbReference>
<dbReference type="SUPFAM" id="SSF69118">
    <property type="entry name" value="AhpD-like"/>
    <property type="match status" value="1"/>
</dbReference>
<keyword evidence="4" id="KW-1185">Reference proteome</keyword>
<dbReference type="Gene3D" id="3.40.50.1820">
    <property type="entry name" value="alpha/beta hydrolase"/>
    <property type="match status" value="1"/>
</dbReference>
<dbReference type="InterPro" id="IPR003779">
    <property type="entry name" value="CMD-like"/>
</dbReference>
<dbReference type="InterPro" id="IPR000073">
    <property type="entry name" value="AB_hydrolase_1"/>
</dbReference>
<proteinExistence type="predicted"/>